<reference evidence="8 9" key="1">
    <citation type="submission" date="2020-08" db="EMBL/GenBank/DDBJ databases">
        <authorList>
            <person name="Hejnol A."/>
        </authorList>
    </citation>
    <scope>NUCLEOTIDE SEQUENCE [LARGE SCALE GENOMIC DNA]</scope>
</reference>
<dbReference type="Pfam" id="PF01403">
    <property type="entry name" value="Sema"/>
    <property type="match status" value="1"/>
</dbReference>
<dbReference type="InterPro" id="IPR001627">
    <property type="entry name" value="Semap_dom"/>
</dbReference>
<keyword evidence="6" id="KW-0472">Membrane</keyword>
<dbReference type="SMART" id="SM00209">
    <property type="entry name" value="TSP1"/>
    <property type="match status" value="5"/>
</dbReference>
<dbReference type="Gene3D" id="2.20.100.10">
    <property type="entry name" value="Thrombospondin type-1 (TSP1) repeat"/>
    <property type="match status" value="4"/>
</dbReference>
<dbReference type="AlphaFoldDB" id="A0A7I8WC82"/>
<evidence type="ECO:0000259" key="7">
    <source>
        <dbReference type="PROSITE" id="PS51004"/>
    </source>
</evidence>
<dbReference type="OrthoDB" id="9988752at2759"/>
<keyword evidence="9" id="KW-1185">Reference proteome</keyword>
<dbReference type="PROSITE" id="PS51004">
    <property type="entry name" value="SEMA"/>
    <property type="match status" value="1"/>
</dbReference>
<dbReference type="GO" id="GO:0071526">
    <property type="term" value="P:semaphorin-plexin signaling pathway"/>
    <property type="evidence" value="ECO:0007669"/>
    <property type="project" value="TreeGrafter"/>
</dbReference>
<dbReference type="GO" id="GO:0045499">
    <property type="term" value="F:chemorepellent activity"/>
    <property type="evidence" value="ECO:0007669"/>
    <property type="project" value="TreeGrafter"/>
</dbReference>
<organism evidence="8 9">
    <name type="scientific">Dimorphilus gyrociliatus</name>
    <dbReference type="NCBI Taxonomy" id="2664684"/>
    <lineage>
        <taxon>Eukaryota</taxon>
        <taxon>Metazoa</taxon>
        <taxon>Spiralia</taxon>
        <taxon>Lophotrochozoa</taxon>
        <taxon>Annelida</taxon>
        <taxon>Polychaeta</taxon>
        <taxon>Polychaeta incertae sedis</taxon>
        <taxon>Dinophilidae</taxon>
        <taxon>Dimorphilus</taxon>
    </lineage>
</organism>
<evidence type="ECO:0000313" key="9">
    <source>
        <dbReference type="Proteomes" id="UP000549394"/>
    </source>
</evidence>
<dbReference type="GO" id="GO:0007411">
    <property type="term" value="P:axon guidance"/>
    <property type="evidence" value="ECO:0007669"/>
    <property type="project" value="TreeGrafter"/>
</dbReference>
<evidence type="ECO:0000256" key="2">
    <source>
        <dbReference type="ARBA" id="ARBA00022902"/>
    </source>
</evidence>
<comment type="caution">
    <text evidence="4">Lacks conserved residue(s) required for the propagation of feature annotation.</text>
</comment>
<feature type="region of interest" description="Disordered" evidence="5">
    <location>
        <begin position="796"/>
        <end position="879"/>
    </location>
</feature>
<sequence>MIEKCENFVQTLIWRGNRIFACGTNAGNPLCAWTADDNLSTLQFNSTNEKVSKLLSPSSTNYNTTIIISDDGQFYSGIFIEQEQVFDFIRLKSTISTQTLHVVPNNHMWLNDPQFVSLYENEQYVYILFRERIYPNWKCGGFVYSRVARVCKNDAGGASSYRHFWSSFVKARLNCSLSGRDPFYFDYLQDTILIKDGHRTIIYGIFTTGPTSVHGSAICSFDLKDIDEIFQGRYLYFDNADKKWSSVKSDRGICNKKISTRKTRTHIIAETLVPHQNQSPLLYADNQRWTKFVIDIVKFKNDVYQIFYIVNLEGNVKQMIKLGNETCVLKERNLKKSVKKLQLFHDDTTYLIAMTSEKIVKIPAENCNAFKIDSECFSSQNPYCVWDAISLKCIYRRRTEDTLANDRLFRPLISSCPTINQEPIAKWSNWRTCSNYDSGRCLCRNMLDKVQVANCTVDGRWSIWSEWSGCSKSCEQGHRSRKRTCSNPSPKFGGTSCFGLSVEKQACLQRCKTKTDRKMERASWHNWSEWGRCSKQCNGGFQKRYRRCSSNRLPCIGDRTEWRSFSEKNGRVESRRATDQYETWSEWSYCTERCGGGEQLRHRRCKTSDNLCLGHAVEKRICNIHSCHPQWSCWSSYSDCTRTCGEGYKIRTRSCQFADGTPSSECQGSAMTRESCEIFPCQDGWNEWSHWSDCNENQLKFRKRNCALPFSYSCDGSSIEEKMCFRPTISELKQEEFKLKSYHLAIVGLLCFLLGLVSGASLIWLYKFLKNKFTKNTIKTPKEAIYLQKKKKTEDNHYESMDIPKKRRSENGSIPPERATNTPQVKVYPKTDYSSRYHTWGPKNRPGSGRHSNRGPNLSRKSSFNSLKKSQGKLNPNENYDRLDFLTQKYKFEDGTMLC</sequence>
<name>A0A7I8WC82_9ANNE</name>
<dbReference type="InterPro" id="IPR000884">
    <property type="entry name" value="TSP1_rpt"/>
</dbReference>
<keyword evidence="6" id="KW-0812">Transmembrane</keyword>
<keyword evidence="6" id="KW-1133">Transmembrane helix</keyword>
<dbReference type="GO" id="GO:0030335">
    <property type="term" value="P:positive regulation of cell migration"/>
    <property type="evidence" value="ECO:0007669"/>
    <property type="project" value="TreeGrafter"/>
</dbReference>
<dbReference type="PANTHER" id="PTHR11036">
    <property type="entry name" value="SEMAPHORIN"/>
    <property type="match status" value="1"/>
</dbReference>
<keyword evidence="3" id="KW-1015">Disulfide bond</keyword>
<keyword evidence="2" id="KW-0524">Neurogenesis</keyword>
<dbReference type="Gene3D" id="2.130.10.10">
    <property type="entry name" value="YVTN repeat-like/Quinoprotein amine dehydrogenase"/>
    <property type="match status" value="1"/>
</dbReference>
<dbReference type="InterPro" id="IPR036383">
    <property type="entry name" value="TSP1_rpt_sf"/>
</dbReference>
<gene>
    <name evidence="8" type="ORF">DGYR_LOCUS13048</name>
</gene>
<feature type="compositionally biased region" description="Polar residues" evidence="5">
    <location>
        <begin position="854"/>
        <end position="878"/>
    </location>
</feature>
<dbReference type="PRINTS" id="PR01705">
    <property type="entry name" value="TSP1REPEAT"/>
</dbReference>
<dbReference type="SUPFAM" id="SSF101912">
    <property type="entry name" value="Sema domain"/>
    <property type="match status" value="1"/>
</dbReference>
<dbReference type="PANTHER" id="PTHR11036:SF79">
    <property type="entry name" value="SEMAPHORIN 5C, ISOFORM A"/>
    <property type="match status" value="1"/>
</dbReference>
<dbReference type="SUPFAM" id="SSF103575">
    <property type="entry name" value="Plexin repeat"/>
    <property type="match status" value="1"/>
</dbReference>
<evidence type="ECO:0000256" key="4">
    <source>
        <dbReference type="PROSITE-ProRule" id="PRU00352"/>
    </source>
</evidence>
<dbReference type="FunFam" id="2.20.100.10:FF:000001">
    <property type="entry name" value="semaphorin-5A isoform X1"/>
    <property type="match status" value="1"/>
</dbReference>
<dbReference type="InterPro" id="IPR036352">
    <property type="entry name" value="Semap_dom_sf"/>
</dbReference>
<evidence type="ECO:0000256" key="1">
    <source>
        <dbReference type="ARBA" id="ARBA00004167"/>
    </source>
</evidence>
<dbReference type="SUPFAM" id="SSF82895">
    <property type="entry name" value="TSP-1 type 1 repeat"/>
    <property type="match status" value="4"/>
</dbReference>
<dbReference type="PROSITE" id="PS50092">
    <property type="entry name" value="TSP1"/>
    <property type="match status" value="5"/>
</dbReference>
<dbReference type="SMART" id="SM00630">
    <property type="entry name" value="Sema"/>
    <property type="match status" value="1"/>
</dbReference>
<dbReference type="GO" id="GO:0030215">
    <property type="term" value="F:semaphorin receptor binding"/>
    <property type="evidence" value="ECO:0007669"/>
    <property type="project" value="InterPro"/>
</dbReference>
<dbReference type="InterPro" id="IPR027231">
    <property type="entry name" value="Semaphorin"/>
</dbReference>
<proteinExistence type="predicted"/>
<dbReference type="EMBL" id="CAJFCJ010000028">
    <property type="protein sequence ID" value="CAD5125710.1"/>
    <property type="molecule type" value="Genomic_DNA"/>
</dbReference>
<dbReference type="Proteomes" id="UP000549394">
    <property type="component" value="Unassembled WGS sequence"/>
</dbReference>
<feature type="domain" description="Sema" evidence="7">
    <location>
        <begin position="1"/>
        <end position="364"/>
    </location>
</feature>
<evidence type="ECO:0000256" key="5">
    <source>
        <dbReference type="SAM" id="MobiDB-lite"/>
    </source>
</evidence>
<dbReference type="InterPro" id="IPR015943">
    <property type="entry name" value="WD40/YVTN_repeat-like_dom_sf"/>
</dbReference>
<comment type="subcellular location">
    <subcellularLocation>
        <location evidence="1">Membrane</location>
        <topology evidence="1">Single-pass membrane protein</topology>
    </subcellularLocation>
</comment>
<dbReference type="Pfam" id="PF00090">
    <property type="entry name" value="TSP_1"/>
    <property type="match status" value="5"/>
</dbReference>
<comment type="caution">
    <text evidence="8">The sequence shown here is derived from an EMBL/GenBank/DDBJ whole genome shotgun (WGS) entry which is preliminary data.</text>
</comment>
<evidence type="ECO:0000313" key="8">
    <source>
        <dbReference type="EMBL" id="CAD5125710.1"/>
    </source>
</evidence>
<evidence type="ECO:0000256" key="3">
    <source>
        <dbReference type="ARBA" id="ARBA00023157"/>
    </source>
</evidence>
<protein>
    <submittedName>
        <fullName evidence="8">DgyrCDS13916</fullName>
    </submittedName>
</protein>
<feature type="transmembrane region" description="Helical" evidence="6">
    <location>
        <begin position="742"/>
        <end position="766"/>
    </location>
</feature>
<accession>A0A7I8WC82</accession>
<evidence type="ECO:0000256" key="6">
    <source>
        <dbReference type="SAM" id="Phobius"/>
    </source>
</evidence>
<dbReference type="GO" id="GO:0005886">
    <property type="term" value="C:plasma membrane"/>
    <property type="evidence" value="ECO:0007669"/>
    <property type="project" value="TreeGrafter"/>
</dbReference>